<dbReference type="Proteomes" id="UP000183812">
    <property type="component" value="Unassembled WGS sequence"/>
</dbReference>
<dbReference type="RefSeq" id="WP_013068122.1">
    <property type="nucleotide sequence ID" value="NZ_CP061202.1"/>
</dbReference>
<gene>
    <name evidence="1" type="ORF">SAMN04244550_00286</name>
</gene>
<dbReference type="OMA" id="DHPMTAV"/>
<dbReference type="GeneID" id="31491244"/>
<dbReference type="AlphaFoldDB" id="A0A0Q0WEV2"/>
<evidence type="ECO:0000313" key="1">
    <source>
        <dbReference type="EMBL" id="SDE39226.1"/>
    </source>
</evidence>
<proteinExistence type="predicted"/>
<dbReference type="EMBL" id="FNAY01000001">
    <property type="protein sequence ID" value="SDE39226.1"/>
    <property type="molecule type" value="Genomic_DNA"/>
</dbReference>
<name>A0A0Q0WEV2_RHOCA</name>
<accession>A0A0Q0WEV2</accession>
<sequence length="89" mass="9486">MDLKLADPKGLLRESYRIEGIGAVECRSIFLDWALSLAPGTDQTAAMRVVLTSYGADAGHPMSQVLAEGLTRAETPPARRGGRAGRMSV</sequence>
<reference evidence="1 2" key="1">
    <citation type="submission" date="2016-10" db="EMBL/GenBank/DDBJ databases">
        <authorList>
            <person name="de Groot N.N."/>
        </authorList>
    </citation>
    <scope>NUCLEOTIDE SEQUENCE [LARGE SCALE GENOMIC DNA]</scope>
    <source>
        <strain evidence="2">DSM 938 / 37b4</strain>
    </source>
</reference>
<protein>
    <submittedName>
        <fullName evidence="1">Uncharacterized protein</fullName>
    </submittedName>
</protein>
<organism evidence="1 2">
    <name type="scientific">Rhodobacter capsulatus</name>
    <name type="common">Rhodopseudomonas capsulata</name>
    <dbReference type="NCBI Taxonomy" id="1061"/>
    <lineage>
        <taxon>Bacteria</taxon>
        <taxon>Pseudomonadati</taxon>
        <taxon>Pseudomonadota</taxon>
        <taxon>Alphaproteobacteria</taxon>
        <taxon>Rhodobacterales</taxon>
        <taxon>Rhodobacter group</taxon>
        <taxon>Rhodobacter</taxon>
    </lineage>
</organism>
<dbReference type="OrthoDB" id="7778431at2"/>
<evidence type="ECO:0000313" key="2">
    <source>
        <dbReference type="Proteomes" id="UP000183812"/>
    </source>
</evidence>